<dbReference type="EMBL" id="VYZN01000055">
    <property type="protein sequence ID" value="KAE9526186.1"/>
    <property type="molecule type" value="Genomic_DNA"/>
</dbReference>
<organism evidence="1 2">
    <name type="scientific">Aphis glycines</name>
    <name type="common">Soybean aphid</name>
    <dbReference type="NCBI Taxonomy" id="307491"/>
    <lineage>
        <taxon>Eukaryota</taxon>
        <taxon>Metazoa</taxon>
        <taxon>Ecdysozoa</taxon>
        <taxon>Arthropoda</taxon>
        <taxon>Hexapoda</taxon>
        <taxon>Insecta</taxon>
        <taxon>Pterygota</taxon>
        <taxon>Neoptera</taxon>
        <taxon>Paraneoptera</taxon>
        <taxon>Hemiptera</taxon>
        <taxon>Sternorrhyncha</taxon>
        <taxon>Aphidomorpha</taxon>
        <taxon>Aphidoidea</taxon>
        <taxon>Aphididae</taxon>
        <taxon>Aphidini</taxon>
        <taxon>Aphis</taxon>
        <taxon>Aphis</taxon>
    </lineage>
</organism>
<keyword evidence="2" id="KW-1185">Reference proteome</keyword>
<name>A0A6G0T5T4_APHGL</name>
<accession>A0A6G0T5T4</accession>
<proteinExistence type="predicted"/>
<sequence length="295" mass="33942">MRDIEFRVTTNRLNLNVKLLSNVWIKLREISKTNVYTLVGIRHTHMKCKYVENAIGKFIKKKKKCFSYLKRSHLIKPTSQLISWVVKSKIISSFDEKYYHLPTKVLFFGVNSNLLFSSFIYLSNIIVSELKAETLQLDSDNIPAGRAYRYYLSISFTFGQHTIQLNSDNIPESAFRYYLSISFAFGQQDVGLDMRSYVPKMFKIQLATYKNATVTYLGYHLYSYINIDDKHIAIKTLKFQLDQNHYFNIAGPILTCFIFCQGTTPRCSFSSGLAYTSLANSSSDISASSFDFTTA</sequence>
<dbReference type="AlphaFoldDB" id="A0A6G0T5T4"/>
<reference evidence="1 2" key="1">
    <citation type="submission" date="2019-08" db="EMBL/GenBank/DDBJ databases">
        <title>The genome of the soybean aphid Biotype 1, its phylome, world population structure and adaptation to the North American continent.</title>
        <authorList>
            <person name="Giordano R."/>
            <person name="Donthu R.K."/>
            <person name="Hernandez A.G."/>
            <person name="Wright C.L."/>
            <person name="Zimin A.V."/>
        </authorList>
    </citation>
    <scope>NUCLEOTIDE SEQUENCE [LARGE SCALE GENOMIC DNA]</scope>
    <source>
        <tissue evidence="1">Whole aphids</tissue>
    </source>
</reference>
<evidence type="ECO:0000313" key="2">
    <source>
        <dbReference type="Proteomes" id="UP000475862"/>
    </source>
</evidence>
<comment type="caution">
    <text evidence="1">The sequence shown here is derived from an EMBL/GenBank/DDBJ whole genome shotgun (WGS) entry which is preliminary data.</text>
</comment>
<evidence type="ECO:0000313" key="1">
    <source>
        <dbReference type="EMBL" id="KAE9526186.1"/>
    </source>
</evidence>
<gene>
    <name evidence="1" type="ORF">AGLY_013817</name>
</gene>
<dbReference type="Proteomes" id="UP000475862">
    <property type="component" value="Unassembled WGS sequence"/>
</dbReference>
<protein>
    <submittedName>
        <fullName evidence="1">Uncharacterized protein</fullName>
    </submittedName>
</protein>